<dbReference type="EMBL" id="CP141531">
    <property type="protein sequence ID" value="WRO06734.1"/>
    <property type="molecule type" value="Genomic_DNA"/>
</dbReference>
<evidence type="ECO:0000313" key="2">
    <source>
        <dbReference type="Proteomes" id="UP001327986"/>
    </source>
</evidence>
<sequence>MEVRKYRKQGRVEVRFFLINPGEQYDIGEPVDKLADQLAWGFANMFDIKGKIVDVD</sequence>
<accession>A0AB38Z817</accession>
<dbReference type="RefSeq" id="WP_324664284.1">
    <property type="nucleotide sequence ID" value="NZ_CP141531.1"/>
</dbReference>
<evidence type="ECO:0000313" key="1">
    <source>
        <dbReference type="EMBL" id="WRO06734.1"/>
    </source>
</evidence>
<gene>
    <name evidence="1" type="ORF">VLL09_04915</name>
</gene>
<protein>
    <submittedName>
        <fullName evidence="1">Uncharacterized protein</fullName>
    </submittedName>
</protein>
<reference evidence="1" key="1">
    <citation type="submission" date="2023-12" db="EMBL/GenBank/DDBJ databases">
        <title>Isolation of organohalide respiring bacteria Dehalococcoides mccartyi strain GPTCE1 in groundwater collected near a chemical plant in Suzhou, China.</title>
        <authorList>
            <person name="Liu G."/>
        </authorList>
    </citation>
    <scope>NUCLEOTIDE SEQUENCE</scope>
    <source>
        <strain evidence="1">GPTCE1</strain>
    </source>
</reference>
<dbReference type="AlphaFoldDB" id="A0AB38Z817"/>
<name>A0AB38Z817_9CHLR</name>
<organism evidence="1 2">
    <name type="scientific">Dehalococcoides mccartyi</name>
    <dbReference type="NCBI Taxonomy" id="61435"/>
    <lineage>
        <taxon>Bacteria</taxon>
        <taxon>Bacillati</taxon>
        <taxon>Chloroflexota</taxon>
        <taxon>Dehalococcoidia</taxon>
        <taxon>Dehalococcoidales</taxon>
        <taxon>Dehalococcoidaceae</taxon>
        <taxon>Dehalococcoides</taxon>
    </lineage>
</organism>
<proteinExistence type="predicted"/>
<dbReference type="Proteomes" id="UP001327986">
    <property type="component" value="Chromosome"/>
</dbReference>